<keyword evidence="1" id="KW-1185">Reference proteome</keyword>
<dbReference type="Proteomes" id="UP000504610">
    <property type="component" value="Chromosome 1"/>
</dbReference>
<protein>
    <submittedName>
        <fullName evidence="2">Uncharacterized protein LOC130497080</fullName>
    </submittedName>
</protein>
<evidence type="ECO:0000313" key="2">
    <source>
        <dbReference type="RefSeq" id="XP_056845966.1"/>
    </source>
</evidence>
<accession>A0A9W3C3B2</accession>
<sequence length="167" mass="19459">MGIRQKLHSGNEIRAWEDIWIPTVPARPAKSKAAAMHPMMPVSAFITGYWVAMNLLREGTPELPELSITKLQAFAWKLKTPPKIKHFIWQAISGQLATWAHMTTPTPPMLFPSYSHFTNMDYLFWRKNDIEDPTLDKDPYPWILWYIWKGRNDKLFRGVHSNPLETV</sequence>
<dbReference type="AlphaFoldDB" id="A0A9W3C3B2"/>
<gene>
    <name evidence="2" type="primary">LOC130497080</name>
</gene>
<name>A0A9W3C3B2_RAPSA</name>
<dbReference type="RefSeq" id="XP_056845966.1">
    <property type="nucleotide sequence ID" value="XM_056989986.1"/>
</dbReference>
<dbReference type="KEGG" id="rsz:130497080"/>
<reference evidence="1" key="1">
    <citation type="journal article" date="2019" name="Database">
        <title>The radish genome database (RadishGD): an integrated information resource for radish genomics.</title>
        <authorList>
            <person name="Yu H.J."/>
            <person name="Baek S."/>
            <person name="Lee Y.J."/>
            <person name="Cho A."/>
            <person name="Mun J.H."/>
        </authorList>
    </citation>
    <scope>NUCLEOTIDE SEQUENCE [LARGE SCALE GENOMIC DNA]</scope>
    <source>
        <strain evidence="1">cv. WK10039</strain>
    </source>
</reference>
<proteinExistence type="predicted"/>
<reference evidence="2" key="2">
    <citation type="submission" date="2025-08" db="UniProtKB">
        <authorList>
            <consortium name="RefSeq"/>
        </authorList>
    </citation>
    <scope>IDENTIFICATION</scope>
    <source>
        <tissue evidence="2">Leaf</tissue>
    </source>
</reference>
<dbReference type="OrthoDB" id="1752140at2759"/>
<dbReference type="GeneID" id="130497080"/>
<evidence type="ECO:0000313" key="1">
    <source>
        <dbReference type="Proteomes" id="UP000504610"/>
    </source>
</evidence>
<organism evidence="1 2">
    <name type="scientific">Raphanus sativus</name>
    <name type="common">Radish</name>
    <name type="synonym">Raphanus raphanistrum var. sativus</name>
    <dbReference type="NCBI Taxonomy" id="3726"/>
    <lineage>
        <taxon>Eukaryota</taxon>
        <taxon>Viridiplantae</taxon>
        <taxon>Streptophyta</taxon>
        <taxon>Embryophyta</taxon>
        <taxon>Tracheophyta</taxon>
        <taxon>Spermatophyta</taxon>
        <taxon>Magnoliopsida</taxon>
        <taxon>eudicotyledons</taxon>
        <taxon>Gunneridae</taxon>
        <taxon>Pentapetalae</taxon>
        <taxon>rosids</taxon>
        <taxon>malvids</taxon>
        <taxon>Brassicales</taxon>
        <taxon>Brassicaceae</taxon>
        <taxon>Brassiceae</taxon>
        <taxon>Raphanus</taxon>
    </lineage>
</organism>